<feature type="domain" description="Aminoglycoside phosphotransferase" evidence="1">
    <location>
        <begin position="117"/>
        <end position="169"/>
    </location>
</feature>
<gene>
    <name evidence="2" type="ORF">J2S44_008107</name>
</gene>
<dbReference type="InterPro" id="IPR011009">
    <property type="entry name" value="Kinase-like_dom_sf"/>
</dbReference>
<dbReference type="EMBL" id="JAVDYC010000001">
    <property type="protein sequence ID" value="MDR7327857.1"/>
    <property type="molecule type" value="Genomic_DNA"/>
</dbReference>
<comment type="caution">
    <text evidence="2">The sequence shown here is derived from an EMBL/GenBank/DDBJ whole genome shotgun (WGS) entry which is preliminary data.</text>
</comment>
<accession>A0AAE3ZZG7</accession>
<dbReference type="Proteomes" id="UP001183629">
    <property type="component" value="Unassembled WGS sequence"/>
</dbReference>
<dbReference type="SUPFAM" id="SSF56112">
    <property type="entry name" value="Protein kinase-like (PK-like)"/>
    <property type="match status" value="1"/>
</dbReference>
<dbReference type="InterPro" id="IPR002575">
    <property type="entry name" value="Aminoglycoside_PTrfase"/>
</dbReference>
<organism evidence="2 3">
    <name type="scientific">Catenuloplanes niger</name>
    <dbReference type="NCBI Taxonomy" id="587534"/>
    <lineage>
        <taxon>Bacteria</taxon>
        <taxon>Bacillati</taxon>
        <taxon>Actinomycetota</taxon>
        <taxon>Actinomycetes</taxon>
        <taxon>Micromonosporales</taxon>
        <taxon>Micromonosporaceae</taxon>
        <taxon>Catenuloplanes</taxon>
    </lineage>
</organism>
<sequence length="257" mass="28494">MVEHEVLQADAHRRVVRIGDTVRRPMHPWSASVHEVLGYLADVGFPFAPRVLGIDDQGREVLSYVNGDSGGDGWARVVDESGLRAMARLLRDYHDAIAGFRPRTDAVWSSGSAPPRPGELVCHGDFGPWNLVWRGTRPVGVLDWDHAGPRRPIFDVAYALEYVAPFRDDAESMRSMHHPSPPDRRRRLEIFAAGYGLTSLDGLADEVIDQQRQVLALVRRLAAAGQQPQASWLTDGTVAATEAHIAWSVRHRDLFGG</sequence>
<evidence type="ECO:0000259" key="1">
    <source>
        <dbReference type="Pfam" id="PF01636"/>
    </source>
</evidence>
<keyword evidence="3" id="KW-1185">Reference proteome</keyword>
<reference evidence="2 3" key="1">
    <citation type="submission" date="2023-07" db="EMBL/GenBank/DDBJ databases">
        <title>Sequencing the genomes of 1000 actinobacteria strains.</title>
        <authorList>
            <person name="Klenk H.-P."/>
        </authorList>
    </citation>
    <scope>NUCLEOTIDE SEQUENCE [LARGE SCALE GENOMIC DNA]</scope>
    <source>
        <strain evidence="2 3">DSM 44711</strain>
    </source>
</reference>
<proteinExistence type="predicted"/>
<protein>
    <submittedName>
        <fullName evidence="2">Aminoglycoside phosphotransferase</fullName>
    </submittedName>
</protein>
<dbReference type="AlphaFoldDB" id="A0AAE3ZZG7"/>
<evidence type="ECO:0000313" key="2">
    <source>
        <dbReference type="EMBL" id="MDR7327857.1"/>
    </source>
</evidence>
<dbReference type="RefSeq" id="WP_310428553.1">
    <property type="nucleotide sequence ID" value="NZ_JAVDYC010000001.1"/>
</dbReference>
<dbReference type="Pfam" id="PF01636">
    <property type="entry name" value="APH"/>
    <property type="match status" value="1"/>
</dbReference>
<dbReference type="Gene3D" id="3.90.1200.10">
    <property type="match status" value="1"/>
</dbReference>
<name>A0AAE3ZZG7_9ACTN</name>
<evidence type="ECO:0000313" key="3">
    <source>
        <dbReference type="Proteomes" id="UP001183629"/>
    </source>
</evidence>